<dbReference type="Gene3D" id="3.80.10.10">
    <property type="entry name" value="Ribonuclease Inhibitor"/>
    <property type="match status" value="1"/>
</dbReference>
<dbReference type="Proteomes" id="UP000030706">
    <property type="component" value="Unassembled WGS sequence"/>
</dbReference>
<dbReference type="GeneID" id="40747730"/>
<dbReference type="InterPro" id="IPR032675">
    <property type="entry name" value="LRR_dom_sf"/>
</dbReference>
<sequence length="750" mass="84495">MHISTFYSLPSNQQVFKNLHVRGKLDGHNSDTDAAKPRMAFFQRITRSRTKAVASSVEADNKNVLSRPSLEKLPLEVLRMICEYVDSPGAPGLCALSQASKHCLAATSKSLCREIRFDVTSRRKLQQDVSLCSTLLDSRSSWVHVRRVSVEGSMPEQEHEPEIVKRGLRPRRQPTKQHIGSRGYYGPRRTQQRYLENTQDDNAWKPLAKLLEDIPALTDIIFNSPDQVPPCLLQTLHSHIPSCRLHVKHFQLHILEDSDLDHHERALVTSPSLHAATFKFLHWVRGPIPRAEYEHSELVSFQWLVAGAAPNLREIRLANYTGVPTGFIPSMDEPGCKSVFLHVDNLSKPGRMAPLTTFSFGSRDHRHLNRYDLDVWSNYVDYSALRALELAKEKRIDALSWATTNCSFTSLETLVLIIEWKDSHELDIIKQTEVDDFVRSLPPLKDLKIDGAVGPSTFRAIVQRHASTLKRLWMGNVETWPREEVTSCFTGVLQEHPLLQLEDLTLAIRRSKGDENEVAIYKTLGSLPRLQTLDLTLDCADESILPHVVGPDTSFLGRAVGKDVTDNDEAMELTQDLSSDDFHRQTFKDLQTADGTHLSYGHIRDAFINSALDEKLARAIHQIMIATKGPRSLPLQRLKLGTRGGCQFGSIDSGVLAGVCDYMGRAVLVECSLPGSGLTRLSVTQVEDSRDSYHPSFYNFAYTRDGPPTELDSQTEAVFRRLWPVKSRVGGSWQKEWHSLPLAEPAITRM</sequence>
<name>A0A074XI08_AURPU</name>
<evidence type="ECO:0000256" key="1">
    <source>
        <dbReference type="SAM" id="MobiDB-lite"/>
    </source>
</evidence>
<reference evidence="2 3" key="1">
    <citation type="journal article" date="2014" name="BMC Genomics">
        <title>Genome sequencing of four Aureobasidium pullulans varieties: biotechnological potential, stress tolerance, and description of new species.</title>
        <authorList>
            <person name="Gostin Ar C."/>
            <person name="Ohm R.A."/>
            <person name="Kogej T."/>
            <person name="Sonjak S."/>
            <person name="Turk M."/>
            <person name="Zajc J."/>
            <person name="Zalar P."/>
            <person name="Grube M."/>
            <person name="Sun H."/>
            <person name="Han J."/>
            <person name="Sharma A."/>
            <person name="Chiniquy J."/>
            <person name="Ngan C.Y."/>
            <person name="Lipzen A."/>
            <person name="Barry K."/>
            <person name="Grigoriev I.V."/>
            <person name="Gunde-Cimerman N."/>
        </authorList>
    </citation>
    <scope>NUCLEOTIDE SEQUENCE [LARGE SCALE GENOMIC DNA]</scope>
    <source>
        <strain evidence="2 3">EXF-150</strain>
    </source>
</reference>
<feature type="compositionally biased region" description="Basic residues" evidence="1">
    <location>
        <begin position="166"/>
        <end position="175"/>
    </location>
</feature>
<dbReference type="EMBL" id="KL584981">
    <property type="protein sequence ID" value="KEQ85123.1"/>
    <property type="molecule type" value="Genomic_DNA"/>
</dbReference>
<feature type="compositionally biased region" description="Basic and acidic residues" evidence="1">
    <location>
        <begin position="156"/>
        <end position="165"/>
    </location>
</feature>
<feature type="region of interest" description="Disordered" evidence="1">
    <location>
        <begin position="153"/>
        <end position="189"/>
    </location>
</feature>
<gene>
    <name evidence="2" type="ORF">M438DRAFT_345312</name>
</gene>
<evidence type="ECO:0000313" key="2">
    <source>
        <dbReference type="EMBL" id="KEQ85123.1"/>
    </source>
</evidence>
<evidence type="ECO:0000313" key="3">
    <source>
        <dbReference type="Proteomes" id="UP000030706"/>
    </source>
</evidence>
<dbReference type="RefSeq" id="XP_029761310.1">
    <property type="nucleotide sequence ID" value="XM_029905424.1"/>
</dbReference>
<dbReference type="OrthoDB" id="3945550at2759"/>
<dbReference type="HOGENOM" id="CLU_024672_1_0_1"/>
<proteinExistence type="predicted"/>
<keyword evidence="3" id="KW-1185">Reference proteome</keyword>
<dbReference type="STRING" id="1043002.A0A074XI08"/>
<protein>
    <recommendedName>
        <fullName evidence="4">F-box domain-containing protein</fullName>
    </recommendedName>
</protein>
<accession>A0A074XI08</accession>
<organism evidence="2 3">
    <name type="scientific">Aureobasidium pullulans EXF-150</name>
    <dbReference type="NCBI Taxonomy" id="1043002"/>
    <lineage>
        <taxon>Eukaryota</taxon>
        <taxon>Fungi</taxon>
        <taxon>Dikarya</taxon>
        <taxon>Ascomycota</taxon>
        <taxon>Pezizomycotina</taxon>
        <taxon>Dothideomycetes</taxon>
        <taxon>Dothideomycetidae</taxon>
        <taxon>Dothideales</taxon>
        <taxon>Saccotheciaceae</taxon>
        <taxon>Aureobasidium</taxon>
    </lineage>
</organism>
<evidence type="ECO:0008006" key="4">
    <source>
        <dbReference type="Google" id="ProtNLM"/>
    </source>
</evidence>
<dbReference type="AlphaFoldDB" id="A0A074XI08"/>